<reference evidence="1" key="1">
    <citation type="journal article" date="2021" name="PeerJ">
        <title>Extensive microbial diversity within the chicken gut microbiome revealed by metagenomics and culture.</title>
        <authorList>
            <person name="Gilroy R."/>
            <person name="Ravi A."/>
            <person name="Getino M."/>
            <person name="Pursley I."/>
            <person name="Horton D.L."/>
            <person name="Alikhan N.F."/>
            <person name="Baker D."/>
            <person name="Gharbi K."/>
            <person name="Hall N."/>
            <person name="Watson M."/>
            <person name="Adriaenssens E.M."/>
            <person name="Foster-Nyarko E."/>
            <person name="Jarju S."/>
            <person name="Secka A."/>
            <person name="Antonio M."/>
            <person name="Oren A."/>
            <person name="Chaudhuri R.R."/>
            <person name="La Ragione R."/>
            <person name="Hildebrand F."/>
            <person name="Pallen M.J."/>
        </authorList>
    </citation>
    <scope>NUCLEOTIDE SEQUENCE</scope>
    <source>
        <strain evidence="1">ChiBcec16_6824</strain>
    </source>
</reference>
<proteinExistence type="predicted"/>
<gene>
    <name evidence="1" type="ORF">H9841_04280</name>
</gene>
<dbReference type="EMBL" id="DXDX01000077">
    <property type="protein sequence ID" value="HIY21106.1"/>
    <property type="molecule type" value="Genomic_DNA"/>
</dbReference>
<evidence type="ECO:0000313" key="2">
    <source>
        <dbReference type="Proteomes" id="UP000823868"/>
    </source>
</evidence>
<sequence length="205" mass="22973">MAHKKSLLLVLVCVILAGVVLFALCFLGAEKEERPAISNRVTTTKVMDTATQAEFEGSFERYQELPSEFGFFDRSQVETIDGMEQFYRATLTQDFSGLFQVRLTAYFLDQAYQNCVLRYLDWSAPASVPIQINPASILGEASEAGGYLLYVRYGVDIQQSGLHPEDAEAIRNLTWGEELFFQESEESFFGFGDVSLLIAPQPFSS</sequence>
<organism evidence="1 2">
    <name type="scientific">Candidatus Flavonifractor merdigallinarum</name>
    <dbReference type="NCBI Taxonomy" id="2838589"/>
    <lineage>
        <taxon>Bacteria</taxon>
        <taxon>Bacillati</taxon>
        <taxon>Bacillota</taxon>
        <taxon>Clostridia</taxon>
        <taxon>Eubacteriales</taxon>
        <taxon>Oscillospiraceae</taxon>
        <taxon>Flavonifractor</taxon>
    </lineage>
</organism>
<reference evidence="1" key="2">
    <citation type="submission" date="2021-04" db="EMBL/GenBank/DDBJ databases">
        <authorList>
            <person name="Gilroy R."/>
        </authorList>
    </citation>
    <scope>NUCLEOTIDE SEQUENCE</scope>
    <source>
        <strain evidence="1">ChiBcec16_6824</strain>
    </source>
</reference>
<accession>A0A9D2BXF1</accession>
<protein>
    <submittedName>
        <fullName evidence="1">Uncharacterized protein</fullName>
    </submittedName>
</protein>
<dbReference type="AlphaFoldDB" id="A0A9D2BXF1"/>
<comment type="caution">
    <text evidence="1">The sequence shown here is derived from an EMBL/GenBank/DDBJ whole genome shotgun (WGS) entry which is preliminary data.</text>
</comment>
<dbReference type="Proteomes" id="UP000823868">
    <property type="component" value="Unassembled WGS sequence"/>
</dbReference>
<evidence type="ECO:0000313" key="1">
    <source>
        <dbReference type="EMBL" id="HIY21106.1"/>
    </source>
</evidence>
<name>A0A9D2BXF1_9FIRM</name>